<gene>
    <name evidence="1" type="ORF">FGL98_17275</name>
</gene>
<dbReference type="EMBL" id="VCQV01000027">
    <property type="protein sequence ID" value="TWP34468.1"/>
    <property type="molecule type" value="Genomic_DNA"/>
</dbReference>
<dbReference type="AlphaFoldDB" id="A0A563DW17"/>
<protein>
    <submittedName>
        <fullName evidence="1">Uncharacterized protein</fullName>
    </submittedName>
</protein>
<evidence type="ECO:0000313" key="2">
    <source>
        <dbReference type="Proteomes" id="UP000320244"/>
    </source>
</evidence>
<proteinExistence type="predicted"/>
<sequence length="70" mass="7264">MGPTLLLAAGPTRNLDSVTGAGIIDRPLGSLATHDTGLTAAATALCTSNAAKLEYQRERDAAWARSRGLR</sequence>
<comment type="caution">
    <text evidence="1">The sequence shown here is derived from an EMBL/GenBank/DDBJ whole genome shotgun (WGS) entry which is preliminary data.</text>
</comment>
<dbReference type="Proteomes" id="UP000320244">
    <property type="component" value="Unassembled WGS sequence"/>
</dbReference>
<organism evidence="1 2">
    <name type="scientific">Leekyejoonella antrihumi</name>
    <dbReference type="NCBI Taxonomy" id="1660198"/>
    <lineage>
        <taxon>Bacteria</taxon>
        <taxon>Bacillati</taxon>
        <taxon>Actinomycetota</taxon>
        <taxon>Actinomycetes</taxon>
        <taxon>Micrococcales</taxon>
        <taxon>Dermacoccaceae</taxon>
        <taxon>Leekyejoonella</taxon>
    </lineage>
</organism>
<name>A0A563DW17_9MICO</name>
<dbReference type="RefSeq" id="WP_146318748.1">
    <property type="nucleotide sequence ID" value="NZ_VCQV01000027.1"/>
</dbReference>
<accession>A0A563DW17</accession>
<reference evidence="1 2" key="2">
    <citation type="submission" date="2019-08" db="EMBL/GenBank/DDBJ databases">
        <title>Jejuicoccus antrihumi gen. nov., sp. nov., a new member of the family Dermacoccaceae isolated from a cave.</title>
        <authorList>
            <person name="Schumann P."/>
            <person name="Kim I.S."/>
        </authorList>
    </citation>
    <scope>NUCLEOTIDE SEQUENCE [LARGE SCALE GENOMIC DNA]</scope>
    <source>
        <strain evidence="1 2">C5-26</strain>
    </source>
</reference>
<reference evidence="1 2" key="1">
    <citation type="submission" date="2019-05" db="EMBL/GenBank/DDBJ databases">
        <authorList>
            <person name="Lee S.D."/>
        </authorList>
    </citation>
    <scope>NUCLEOTIDE SEQUENCE [LARGE SCALE GENOMIC DNA]</scope>
    <source>
        <strain evidence="1 2">C5-26</strain>
    </source>
</reference>
<evidence type="ECO:0000313" key="1">
    <source>
        <dbReference type="EMBL" id="TWP34468.1"/>
    </source>
</evidence>
<keyword evidence="2" id="KW-1185">Reference proteome</keyword>